<dbReference type="GO" id="GO:0016829">
    <property type="term" value="F:lyase activity"/>
    <property type="evidence" value="ECO:0007669"/>
    <property type="project" value="InterPro"/>
</dbReference>
<gene>
    <name evidence="4" type="ORF">JFL75_07585</name>
</gene>
<dbReference type="Pfam" id="PF03972">
    <property type="entry name" value="MmgE_PrpD_N"/>
    <property type="match status" value="1"/>
</dbReference>
<dbReference type="Proteomes" id="UP000595917">
    <property type="component" value="Chromosome"/>
</dbReference>
<keyword evidence="5" id="KW-1185">Reference proteome</keyword>
<dbReference type="InterPro" id="IPR045336">
    <property type="entry name" value="MmgE_PrpD_N"/>
</dbReference>
<evidence type="ECO:0000259" key="2">
    <source>
        <dbReference type="Pfam" id="PF03972"/>
    </source>
</evidence>
<dbReference type="Gene3D" id="3.30.1330.120">
    <property type="entry name" value="2-methylcitrate dehydratase PrpD"/>
    <property type="match status" value="1"/>
</dbReference>
<evidence type="ECO:0000313" key="4">
    <source>
        <dbReference type="EMBL" id="QQO10768.1"/>
    </source>
</evidence>
<dbReference type="InterPro" id="IPR005656">
    <property type="entry name" value="MmgE_PrpD"/>
</dbReference>
<feature type="domain" description="MmgE/PrpD N-terminal" evidence="2">
    <location>
        <begin position="8"/>
        <end position="255"/>
    </location>
</feature>
<dbReference type="PANTHER" id="PTHR16943:SF8">
    <property type="entry name" value="2-METHYLCITRATE DEHYDRATASE"/>
    <property type="match status" value="1"/>
</dbReference>
<evidence type="ECO:0000313" key="5">
    <source>
        <dbReference type="Proteomes" id="UP000595917"/>
    </source>
</evidence>
<accession>A0A7T7XQY5</accession>
<dbReference type="Pfam" id="PF19305">
    <property type="entry name" value="MmgE_PrpD_C"/>
    <property type="match status" value="1"/>
</dbReference>
<proteinExistence type="inferred from homology"/>
<dbReference type="InterPro" id="IPR036148">
    <property type="entry name" value="MmgE/PrpD_sf"/>
</dbReference>
<protein>
    <submittedName>
        <fullName evidence="4">MmgE/PrpD family protein</fullName>
    </submittedName>
</protein>
<reference evidence="4" key="1">
    <citation type="submission" date="2021-01" db="EMBL/GenBank/DDBJ databases">
        <title>Description of Breznakiella homolactica.</title>
        <authorList>
            <person name="Song Y."/>
            <person name="Brune A."/>
        </authorList>
    </citation>
    <scope>NUCLEOTIDE SEQUENCE</scope>
    <source>
        <strain evidence="4">RmG30</strain>
    </source>
</reference>
<dbReference type="RefSeq" id="WP_215628073.1">
    <property type="nucleotide sequence ID" value="NZ_CP067089.2"/>
</dbReference>
<feature type="domain" description="MmgE/PrpD C-terminal" evidence="3">
    <location>
        <begin position="274"/>
        <end position="445"/>
    </location>
</feature>
<dbReference type="InterPro" id="IPR042188">
    <property type="entry name" value="MmgE/PrpD_sf_2"/>
</dbReference>
<dbReference type="PANTHER" id="PTHR16943">
    <property type="entry name" value="2-METHYLCITRATE DEHYDRATASE-RELATED"/>
    <property type="match status" value="1"/>
</dbReference>
<dbReference type="Gene3D" id="1.10.4100.10">
    <property type="entry name" value="2-methylcitrate dehydratase PrpD"/>
    <property type="match status" value="1"/>
</dbReference>
<dbReference type="KEGG" id="bhc:JFL75_07585"/>
<sequence length="465" mass="52178">MNKSYSKELAELLTNLRYEQIPQEAIDQVKRITLHVIGASIGAVPIDQTKKTVEITQRKGGTEEATIWCSNGKKVPMEEAAFANGTIADIMDWEDCSWTGHPSAGAIPAALAVAEAKNLSGKDFILAVVAAYEGYQRIAMAAQPSRDYVMSGQGWGLVSWQIFSASIAAAKLMGLNSAQMEQVFGASLYNAIVACNKHGEGLAKSDIYHYAHGFCARNGVVSAILTKEGFDNCYRALDDADGFWHMVSDQCDWEWHTKEFGTRWLINETYLKHWPANMWVQTPLEALDRIMKRTPFKKENVKAIRVSPTLPFICGDYSKTTRGTLDAQFSIAYCLTAYIMDPKMSAAWFSEEMRNNRELIDFTTKFSYFGESRIPYDNFAIFKRGDFPEVTVEIELNDGSVLTETMSYPKGHPKNNFTLAEEYDHFRMCCGPYMSSGQIEKMIAFIDTLETAESMRPFAEMGAIR</sequence>
<comment type="similarity">
    <text evidence="1">Belongs to the PrpD family.</text>
</comment>
<dbReference type="SUPFAM" id="SSF103378">
    <property type="entry name" value="2-methylcitrate dehydratase PrpD"/>
    <property type="match status" value="1"/>
</dbReference>
<dbReference type="InterPro" id="IPR042183">
    <property type="entry name" value="MmgE/PrpD_sf_1"/>
</dbReference>
<evidence type="ECO:0000259" key="3">
    <source>
        <dbReference type="Pfam" id="PF19305"/>
    </source>
</evidence>
<dbReference type="InterPro" id="IPR045337">
    <property type="entry name" value="MmgE_PrpD_C"/>
</dbReference>
<organism evidence="4 5">
    <name type="scientific">Breznakiella homolactica</name>
    <dbReference type="NCBI Taxonomy" id="2798577"/>
    <lineage>
        <taxon>Bacteria</taxon>
        <taxon>Pseudomonadati</taxon>
        <taxon>Spirochaetota</taxon>
        <taxon>Spirochaetia</taxon>
        <taxon>Spirochaetales</taxon>
        <taxon>Breznakiellaceae</taxon>
        <taxon>Breznakiella</taxon>
    </lineage>
</organism>
<evidence type="ECO:0000256" key="1">
    <source>
        <dbReference type="ARBA" id="ARBA00006174"/>
    </source>
</evidence>
<dbReference type="EMBL" id="CP067089">
    <property type="protein sequence ID" value="QQO10768.1"/>
    <property type="molecule type" value="Genomic_DNA"/>
</dbReference>
<name>A0A7T7XQY5_9SPIR</name>
<dbReference type="AlphaFoldDB" id="A0A7T7XQY5"/>